<reference evidence="2 3" key="1">
    <citation type="submission" date="2018-09" db="EMBL/GenBank/DDBJ databases">
        <authorList>
            <person name="Peiro R."/>
            <person name="Begona"/>
            <person name="Cbmso G."/>
            <person name="Lopez M."/>
            <person name="Gonzalez S."/>
        </authorList>
    </citation>
    <scope>NUCLEOTIDE SEQUENCE [LARGE SCALE GENOMIC DNA]</scope>
</reference>
<evidence type="ECO:0000313" key="3">
    <source>
        <dbReference type="Proteomes" id="UP000319462"/>
    </source>
</evidence>
<dbReference type="Proteomes" id="UP000319462">
    <property type="component" value="Chromosome 22"/>
</dbReference>
<keyword evidence="1" id="KW-0175">Coiled coil</keyword>
<dbReference type="RefSeq" id="XP_001564933.1">
    <property type="nucleotide sequence ID" value="XM_001564883.1"/>
</dbReference>
<sequence>MEKSQVTELIQRWRVLKGSLTEKGSELETVRKSLQVLEGEHARMVQQWDLEKETIRNTSSAIEAQVASKKDELQRIRLETQELRRKVEERRRRNEEHQLVLSKRKHMVDARVEEAEAKDAAVRERLTTFHRSRDEAREQLVAAIKKHQAAIPQEQAAHADKVLQLKSRIAETLATIEAEAKSWALEQAMKEWNEKSSARKHILDEVTAAEEGKDAWAELLHEASSIHIQDNLKTLAELRAMVSA</sequence>
<dbReference type="EMBL" id="LS997621">
    <property type="protein sequence ID" value="SYZ65837.1"/>
    <property type="molecule type" value="Genomic_DNA"/>
</dbReference>
<feature type="coiled-coil region" evidence="1">
    <location>
        <begin position="66"/>
        <end position="98"/>
    </location>
</feature>
<organism evidence="2 3">
    <name type="scientific">Leishmania braziliensis MHOM/BR/75/M2904</name>
    <dbReference type="NCBI Taxonomy" id="420245"/>
    <lineage>
        <taxon>Eukaryota</taxon>
        <taxon>Discoba</taxon>
        <taxon>Euglenozoa</taxon>
        <taxon>Kinetoplastea</taxon>
        <taxon>Metakinetoplastina</taxon>
        <taxon>Trypanosomatida</taxon>
        <taxon>Trypanosomatidae</taxon>
        <taxon>Leishmaniinae</taxon>
        <taxon>Leishmania</taxon>
        <taxon>Leishmania braziliensis species complex</taxon>
    </lineage>
</organism>
<gene>
    <name evidence="2" type="ORF">LBRM2904_22.0110</name>
</gene>
<dbReference type="AlphaFoldDB" id="A0A3P3Z6J8"/>
<protein>
    <submittedName>
        <fullName evidence="2">Hypothetical_protein</fullName>
    </submittedName>
</protein>
<evidence type="ECO:0000256" key="1">
    <source>
        <dbReference type="SAM" id="Coils"/>
    </source>
</evidence>
<proteinExistence type="predicted"/>
<accession>A0A3P3Z6J8</accession>
<dbReference type="KEGG" id="lbz:LBRM_22_0120"/>
<name>A0A3P3Z6J8_LEIBR</name>
<evidence type="ECO:0000313" key="2">
    <source>
        <dbReference type="EMBL" id="SYZ65837.1"/>
    </source>
</evidence>
<dbReference type="VEuPathDB" id="TriTrypDB:LbrM.22.0120"/>